<accession>Q2RVM6</accession>
<name>Q2RVM6_RHORT</name>
<dbReference type="PIRSF" id="PIRSF019574">
    <property type="entry name" value="Periplasmic_polyamine_BP"/>
    <property type="match status" value="1"/>
</dbReference>
<evidence type="ECO:0000256" key="1">
    <source>
        <dbReference type="ARBA" id="ARBA00004418"/>
    </source>
</evidence>
<evidence type="ECO:0000256" key="5">
    <source>
        <dbReference type="PIRNR" id="PIRNR019574"/>
    </source>
</evidence>
<dbReference type="PANTHER" id="PTHR30222:SF12">
    <property type="entry name" value="NORSPERMIDINE SENSOR"/>
    <property type="match status" value="1"/>
</dbReference>
<dbReference type="CDD" id="cd13659">
    <property type="entry name" value="PBP2_PotF"/>
    <property type="match status" value="1"/>
</dbReference>
<dbReference type="PhylomeDB" id="Q2RVM6"/>
<dbReference type="PANTHER" id="PTHR30222">
    <property type="entry name" value="SPERMIDINE/PUTRESCINE-BINDING PERIPLASMIC PROTEIN"/>
    <property type="match status" value="1"/>
</dbReference>
<dbReference type="STRING" id="269796.Rru_A1018"/>
<keyword evidence="2 5" id="KW-0813">Transport</keyword>
<dbReference type="Gene3D" id="3.40.190.10">
    <property type="entry name" value="Periplasmic binding protein-like II"/>
    <property type="match status" value="2"/>
</dbReference>
<dbReference type="EnsemblBacteria" id="ABC21819">
    <property type="protein sequence ID" value="ABC21819"/>
    <property type="gene ID" value="Rru_A1018"/>
</dbReference>
<evidence type="ECO:0000313" key="9">
    <source>
        <dbReference type="Proteomes" id="UP000001929"/>
    </source>
</evidence>
<reference evidence="8 9" key="1">
    <citation type="journal article" date="2011" name="Stand. Genomic Sci.">
        <title>Complete genome sequence of Rhodospirillum rubrum type strain (S1).</title>
        <authorList>
            <person name="Munk A.C."/>
            <person name="Copeland A."/>
            <person name="Lucas S."/>
            <person name="Lapidus A."/>
            <person name="Del Rio T.G."/>
            <person name="Barry K."/>
            <person name="Detter J.C."/>
            <person name="Hammon N."/>
            <person name="Israni S."/>
            <person name="Pitluck S."/>
            <person name="Brettin T."/>
            <person name="Bruce D."/>
            <person name="Han C."/>
            <person name="Tapia R."/>
            <person name="Gilna P."/>
            <person name="Schmutz J."/>
            <person name="Larimer F."/>
            <person name="Land M."/>
            <person name="Kyrpides N.C."/>
            <person name="Mavromatis K."/>
            <person name="Richardson P."/>
            <person name="Rohde M."/>
            <person name="Goker M."/>
            <person name="Klenk H.P."/>
            <person name="Zhang Y."/>
            <person name="Roberts G.P."/>
            <person name="Reslewic S."/>
            <person name="Schwartz D.C."/>
        </authorList>
    </citation>
    <scope>NUCLEOTIDE SEQUENCE [LARGE SCALE GENOMIC DNA]</scope>
    <source>
        <strain evidence="9">ATCC 11170 / ATH 1.1.1 / DSM 467 / LMG 4362 / NCIMB 8255 / S1</strain>
    </source>
</reference>
<comment type="function">
    <text evidence="5">Required for the activity of the bacterial periplasmic transport system of putrescine.</text>
</comment>
<keyword evidence="3 7" id="KW-0732">Signal</keyword>
<proteinExistence type="inferred from homology"/>
<dbReference type="GO" id="GO:0019808">
    <property type="term" value="F:polyamine binding"/>
    <property type="evidence" value="ECO:0007669"/>
    <property type="project" value="InterPro"/>
</dbReference>
<comment type="subcellular location">
    <subcellularLocation>
        <location evidence="1 5">Periplasm</location>
    </subcellularLocation>
</comment>
<dbReference type="KEGG" id="rru:Rru_A1018"/>
<dbReference type="GO" id="GO:0042597">
    <property type="term" value="C:periplasmic space"/>
    <property type="evidence" value="ECO:0007669"/>
    <property type="project" value="UniProtKB-SubCell"/>
</dbReference>
<dbReference type="GO" id="GO:0015846">
    <property type="term" value="P:polyamine transport"/>
    <property type="evidence" value="ECO:0007669"/>
    <property type="project" value="InterPro"/>
</dbReference>
<dbReference type="EMBL" id="CP000230">
    <property type="protein sequence ID" value="ABC21819.1"/>
    <property type="molecule type" value="Genomic_DNA"/>
</dbReference>
<gene>
    <name evidence="8" type="ordered locus">Rru_A1018</name>
</gene>
<evidence type="ECO:0000256" key="6">
    <source>
        <dbReference type="PIRSR" id="PIRSR019574-1"/>
    </source>
</evidence>
<dbReference type="PRINTS" id="PR00909">
    <property type="entry name" value="SPERMDNBNDNG"/>
</dbReference>
<sequence>MPSPVLRALSGVAVALLIAGPAAAAEDKVLNVYNWSDYIAEDTLAKFQAETGIKVNYDVYDSNELLESKLLAGSSGYDIVVPTDHTLSRLIQAGIVQKLDKAKIPNLANLDPKLTARAAAYDADNAHSVIYEWGTNGLGINIDKVRAALGPDVKLDSFDLLFKPEYAEKLASCGIHVLDSAAEVFSVARNYLGLEPNSTDPKDLEKATALWMGVRPYIQKFHSSEFINALANGDICVAFGYSGDIFQAQAQARAKEAANGVKIDYIIPKEGTLIWFDLMAVPADAPHPENAHKFIDFILQPQISADISNYVWYANANSKATELLDEAVRTNPSIYPTQEVMDRLFIQKTASPEMERLRTRAWNKIKTGI</sequence>
<evidence type="ECO:0000256" key="3">
    <source>
        <dbReference type="ARBA" id="ARBA00022729"/>
    </source>
</evidence>
<evidence type="ECO:0000313" key="8">
    <source>
        <dbReference type="EMBL" id="ABC21819.1"/>
    </source>
</evidence>
<organism evidence="8 9">
    <name type="scientific">Rhodospirillum rubrum (strain ATCC 11170 / ATH 1.1.1 / DSM 467 / LMG 4362 / NCIMB 8255 / S1)</name>
    <dbReference type="NCBI Taxonomy" id="269796"/>
    <lineage>
        <taxon>Bacteria</taxon>
        <taxon>Pseudomonadati</taxon>
        <taxon>Pseudomonadota</taxon>
        <taxon>Alphaproteobacteria</taxon>
        <taxon>Rhodospirillales</taxon>
        <taxon>Rhodospirillaceae</taxon>
        <taxon>Rhodospirillum</taxon>
    </lineage>
</organism>
<dbReference type="RefSeq" id="WP_011388773.1">
    <property type="nucleotide sequence ID" value="NC_007643.1"/>
</dbReference>
<feature type="signal peptide" evidence="7">
    <location>
        <begin position="1"/>
        <end position="24"/>
    </location>
</feature>
<dbReference type="AlphaFoldDB" id="Q2RVM6"/>
<dbReference type="InterPro" id="IPR006059">
    <property type="entry name" value="SBP"/>
</dbReference>
<dbReference type="eggNOG" id="COG0687">
    <property type="taxonomic scope" value="Bacteria"/>
</dbReference>
<dbReference type="Pfam" id="PF13416">
    <property type="entry name" value="SBP_bac_8"/>
    <property type="match status" value="1"/>
</dbReference>
<keyword evidence="4 5" id="KW-0574">Periplasm</keyword>
<keyword evidence="9" id="KW-1185">Reference proteome</keyword>
<protein>
    <recommendedName>
        <fullName evidence="5">Putrescine-binding periplasmic protein</fullName>
    </recommendedName>
</protein>
<evidence type="ECO:0000256" key="4">
    <source>
        <dbReference type="ARBA" id="ARBA00022764"/>
    </source>
</evidence>
<dbReference type="PATRIC" id="fig|269796.9.peg.1073"/>
<dbReference type="HOGENOM" id="CLU_026974_1_4_5"/>
<dbReference type="InterPro" id="IPR001188">
    <property type="entry name" value="Sperm_putr-bd"/>
</dbReference>
<dbReference type="SUPFAM" id="SSF53850">
    <property type="entry name" value="Periplasmic binding protein-like II"/>
    <property type="match status" value="1"/>
</dbReference>
<feature type="chain" id="PRO_5004214859" description="Putrescine-binding periplasmic protein" evidence="7">
    <location>
        <begin position="25"/>
        <end position="369"/>
    </location>
</feature>
<dbReference type="Proteomes" id="UP000001929">
    <property type="component" value="Chromosome"/>
</dbReference>
<comment type="similarity">
    <text evidence="5">Belongs to the bacterial solute-binding protein PotD/PotF family.</text>
</comment>
<evidence type="ECO:0000256" key="2">
    <source>
        <dbReference type="ARBA" id="ARBA00022448"/>
    </source>
</evidence>
<evidence type="ECO:0000256" key="7">
    <source>
        <dbReference type="SAM" id="SignalP"/>
    </source>
</evidence>
<feature type="binding site" evidence="6">
    <location>
        <position position="347"/>
    </location>
    <ligand>
        <name>spermidine</name>
        <dbReference type="ChEBI" id="CHEBI:57834"/>
    </ligand>
</feature>